<keyword evidence="2" id="KW-1185">Reference proteome</keyword>
<reference evidence="1 2" key="1">
    <citation type="submission" date="2018-03" db="EMBL/GenBank/DDBJ databases">
        <title>Adhaeribacter sp. HMF7605 Genome sequencing and assembly.</title>
        <authorList>
            <person name="Kang H."/>
            <person name="Kang J."/>
            <person name="Cha I."/>
            <person name="Kim H."/>
            <person name="Joh K."/>
        </authorList>
    </citation>
    <scope>NUCLEOTIDE SEQUENCE [LARGE SCALE GENOMIC DNA]</scope>
    <source>
        <strain evidence="1 2">HMF7605</strain>
    </source>
</reference>
<organism evidence="1 2">
    <name type="scientific">Adhaeribacter arboris</name>
    <dbReference type="NCBI Taxonomy" id="2072846"/>
    <lineage>
        <taxon>Bacteria</taxon>
        <taxon>Pseudomonadati</taxon>
        <taxon>Bacteroidota</taxon>
        <taxon>Cytophagia</taxon>
        <taxon>Cytophagales</taxon>
        <taxon>Hymenobacteraceae</taxon>
        <taxon>Adhaeribacter</taxon>
    </lineage>
</organism>
<protein>
    <submittedName>
        <fullName evidence="1">Uncharacterized protein</fullName>
    </submittedName>
</protein>
<dbReference type="AlphaFoldDB" id="A0A2T2YN06"/>
<dbReference type="OrthoDB" id="893664at2"/>
<name>A0A2T2YN06_9BACT</name>
<dbReference type="EMBL" id="PYFT01000001">
    <property type="protein sequence ID" value="PSR56893.1"/>
    <property type="molecule type" value="Genomic_DNA"/>
</dbReference>
<accession>A0A2T2YN06</accession>
<comment type="caution">
    <text evidence="1">The sequence shown here is derived from an EMBL/GenBank/DDBJ whole genome shotgun (WGS) entry which is preliminary data.</text>
</comment>
<proteinExistence type="predicted"/>
<evidence type="ECO:0000313" key="1">
    <source>
        <dbReference type="EMBL" id="PSR56893.1"/>
    </source>
</evidence>
<gene>
    <name evidence="1" type="ORF">AHMF7605_27040</name>
</gene>
<sequence length="179" mass="20904">MEIIHKYLSPDDLNLIQKLVGEKIDLLYCKELYVDVSSTIIESHHFSLSCNKSYINFQNHEKGNEDYSYYEFSITESDTPLRIKREESGAMRGGSHVRLPASRIIRIDLFEDKAEEEWNSKGRELITVKYDSAFVFHLSNGAKFLLGVSESITEFTQFIWDGQELIDRLEGLIKRKEWK</sequence>
<evidence type="ECO:0000313" key="2">
    <source>
        <dbReference type="Proteomes" id="UP000240357"/>
    </source>
</evidence>
<dbReference type="RefSeq" id="WP_106933065.1">
    <property type="nucleotide sequence ID" value="NZ_PYFT01000001.1"/>
</dbReference>
<dbReference type="Proteomes" id="UP000240357">
    <property type="component" value="Unassembled WGS sequence"/>
</dbReference>